<evidence type="ECO:0000256" key="3">
    <source>
        <dbReference type="ARBA" id="ARBA00022692"/>
    </source>
</evidence>
<dbReference type="InterPro" id="IPR009432">
    <property type="entry name" value="DUF1075"/>
</dbReference>
<accession>A0A2C9KFS8</accession>
<dbReference type="PANTHER" id="PTHR13674:SF5">
    <property type="entry name" value="UPF0389 PROTEIN CG9231"/>
    <property type="match status" value="1"/>
</dbReference>
<dbReference type="Proteomes" id="UP000076420">
    <property type="component" value="Unassembled WGS sequence"/>
</dbReference>
<reference evidence="7" key="1">
    <citation type="submission" date="2020-05" db="UniProtKB">
        <authorList>
            <consortium name="EnsemblMetazoa"/>
        </authorList>
    </citation>
    <scope>IDENTIFICATION</scope>
    <source>
        <strain evidence="7">BB02</strain>
    </source>
</reference>
<comment type="subcellular location">
    <subcellularLocation>
        <location evidence="1">Membrane</location>
        <topology evidence="1">Single-pass membrane protein</topology>
    </subcellularLocation>
</comment>
<evidence type="ECO:0000313" key="7">
    <source>
        <dbReference type="EnsemblMetazoa" id="BGLB018884-PA"/>
    </source>
</evidence>
<keyword evidence="3 6" id="KW-0812">Transmembrane</keyword>
<dbReference type="PANTHER" id="PTHR13674">
    <property type="entry name" value="GROWTH AND TRANSFORMATION-DEPENDENT PROTEIN"/>
    <property type="match status" value="1"/>
</dbReference>
<name>A0A2C9KFS8_BIOGL</name>
<gene>
    <name evidence="7" type="primary">106072367</name>
</gene>
<sequence length="199" mass="23303">MNSLSIARYAESRQILRQLILPRLKSVRSYQSSIKSGSTLRFNSLQKISDESGSQLFCQRCQHLERPSISRRYYSPIVDEGAATHKPTPFQQRMLVWEKFYPSLDKVPDRVSKGQMKKAMDKFRVRCSLYMIALTLISAAIMATIGRMERDRVAYFINNFWTLPFFNASRIRHIKTFKGMCITNITLIMFNELMQLNLW</sequence>
<comment type="similarity">
    <text evidence="2">Belongs to the UPF0389 family.</text>
</comment>
<proteinExistence type="inferred from homology"/>
<dbReference type="GO" id="GO:0016020">
    <property type="term" value="C:membrane"/>
    <property type="evidence" value="ECO:0007669"/>
    <property type="project" value="UniProtKB-SubCell"/>
</dbReference>
<evidence type="ECO:0000313" key="8">
    <source>
        <dbReference type="Proteomes" id="UP000076420"/>
    </source>
</evidence>
<protein>
    <submittedName>
        <fullName evidence="7">Uncharacterized protein</fullName>
    </submittedName>
</protein>
<feature type="transmembrane region" description="Helical" evidence="6">
    <location>
        <begin position="127"/>
        <end position="146"/>
    </location>
</feature>
<evidence type="ECO:0000256" key="5">
    <source>
        <dbReference type="ARBA" id="ARBA00023136"/>
    </source>
</evidence>
<dbReference type="VEuPathDB" id="VectorBase:BGLAX_033979"/>
<dbReference type="VEuPathDB" id="VectorBase:BGLB018884"/>
<evidence type="ECO:0000256" key="6">
    <source>
        <dbReference type="SAM" id="Phobius"/>
    </source>
</evidence>
<dbReference type="KEGG" id="bgt:106072367"/>
<organism evidence="7 8">
    <name type="scientific">Biomphalaria glabrata</name>
    <name type="common">Bloodfluke planorb</name>
    <name type="synonym">Freshwater snail</name>
    <dbReference type="NCBI Taxonomy" id="6526"/>
    <lineage>
        <taxon>Eukaryota</taxon>
        <taxon>Metazoa</taxon>
        <taxon>Spiralia</taxon>
        <taxon>Lophotrochozoa</taxon>
        <taxon>Mollusca</taxon>
        <taxon>Gastropoda</taxon>
        <taxon>Heterobranchia</taxon>
        <taxon>Euthyneura</taxon>
        <taxon>Panpulmonata</taxon>
        <taxon>Hygrophila</taxon>
        <taxon>Lymnaeoidea</taxon>
        <taxon>Planorbidae</taxon>
        <taxon>Biomphalaria</taxon>
    </lineage>
</organism>
<evidence type="ECO:0000256" key="2">
    <source>
        <dbReference type="ARBA" id="ARBA00007363"/>
    </source>
</evidence>
<keyword evidence="4 6" id="KW-1133">Transmembrane helix</keyword>
<keyword evidence="5 6" id="KW-0472">Membrane</keyword>
<dbReference type="EnsemblMetazoa" id="BGLB018884-RA">
    <property type="protein sequence ID" value="BGLB018884-PA"/>
    <property type="gene ID" value="BGLB018884"/>
</dbReference>
<dbReference type="AlphaFoldDB" id="A0A2C9KFS8"/>
<evidence type="ECO:0000256" key="1">
    <source>
        <dbReference type="ARBA" id="ARBA00004167"/>
    </source>
</evidence>
<dbReference type="Pfam" id="PF06388">
    <property type="entry name" value="DUF1075"/>
    <property type="match status" value="1"/>
</dbReference>
<dbReference type="OrthoDB" id="8193498at2759"/>
<evidence type="ECO:0000256" key="4">
    <source>
        <dbReference type="ARBA" id="ARBA00022989"/>
    </source>
</evidence>